<dbReference type="PANTHER" id="PTHR45710:SF26">
    <property type="entry name" value="RH26557P"/>
    <property type="match status" value="1"/>
</dbReference>
<protein>
    <submittedName>
        <fullName evidence="2">Uncharacterized protein</fullName>
    </submittedName>
</protein>
<dbReference type="Pfam" id="PF00059">
    <property type="entry name" value="Lectin_C"/>
    <property type="match status" value="2"/>
</dbReference>
<accession>A0A7R8WMW5</accession>
<dbReference type="InterPro" id="IPR016186">
    <property type="entry name" value="C-type_lectin-like/link_sf"/>
</dbReference>
<name>A0A7R8WMW5_9CRUS</name>
<dbReference type="InterPro" id="IPR016187">
    <property type="entry name" value="CTDL_fold"/>
</dbReference>
<feature type="region of interest" description="Disordered" evidence="1">
    <location>
        <begin position="85"/>
        <end position="119"/>
    </location>
</feature>
<proteinExistence type="predicted"/>
<dbReference type="Gene3D" id="3.10.100.10">
    <property type="entry name" value="Mannose-Binding Protein A, subunit A"/>
    <property type="match status" value="2"/>
</dbReference>
<sequence>MRTTAPRIDRTFFMESCDSSYNGRQTMSPSGPSIPTPWRRLLPATVAARHLSAHSCRSALSSAKAPVERRLCQETRKSDDLTSLLCTPKRRRKGTESQDATSKEANRGSKTQVTSWSSSQRMERLAVLATPKRVQKPAKRSRIFSCSNQQVHATKDIVKAVEQCHTFSSTDRGYACPRNFDLIGTRCYAPIHSTVVTWEEGQNICQLMEEGARLAEISTSEELVDLQAHFSQNCNGQWQGDFWIGATEVEDSNRFVWDSTMEEASLIIWKDGEPNESTARDGVLLSCDGGFGAKDETNLADNGFLCESDPRRTCPEDFVEWFDRCYYLSLEEKMNWYDAQAECNRKTANGKLVEIETIEEEVLLTAYLKLYDPICDNRWIGGIEDGSSNTFLWYSTGEPINQTFWYGGQPNNFETAGDVVYAVCNFDYEWGDASPTSSNFREFICEVKLNQEY</sequence>
<dbReference type="SUPFAM" id="SSF56436">
    <property type="entry name" value="C-type lectin-like"/>
    <property type="match status" value="2"/>
</dbReference>
<feature type="compositionally biased region" description="Polar residues" evidence="1">
    <location>
        <begin position="108"/>
        <end position="119"/>
    </location>
</feature>
<dbReference type="SMART" id="SM00034">
    <property type="entry name" value="CLECT"/>
    <property type="match status" value="2"/>
</dbReference>
<dbReference type="InterPro" id="IPR050828">
    <property type="entry name" value="C-type_lectin/matrix_domain"/>
</dbReference>
<gene>
    <name evidence="2" type="ORF">CTOB1V02_LOCUS12537</name>
</gene>
<reference evidence="2" key="1">
    <citation type="submission" date="2020-11" db="EMBL/GenBank/DDBJ databases">
        <authorList>
            <person name="Tran Van P."/>
        </authorList>
    </citation>
    <scope>NUCLEOTIDE SEQUENCE</scope>
</reference>
<dbReference type="OrthoDB" id="441660at2759"/>
<evidence type="ECO:0000256" key="1">
    <source>
        <dbReference type="SAM" id="MobiDB-lite"/>
    </source>
</evidence>
<dbReference type="AlphaFoldDB" id="A0A7R8WMW5"/>
<dbReference type="CDD" id="cd00037">
    <property type="entry name" value="CLECT"/>
    <property type="match status" value="2"/>
</dbReference>
<dbReference type="InterPro" id="IPR001304">
    <property type="entry name" value="C-type_lectin-like"/>
</dbReference>
<dbReference type="EMBL" id="OB669600">
    <property type="protein sequence ID" value="CAD7234721.1"/>
    <property type="molecule type" value="Genomic_DNA"/>
</dbReference>
<evidence type="ECO:0000313" key="2">
    <source>
        <dbReference type="EMBL" id="CAD7234721.1"/>
    </source>
</evidence>
<dbReference type="PANTHER" id="PTHR45710">
    <property type="entry name" value="C-TYPE LECTIN DOMAIN-CONTAINING PROTEIN 180"/>
    <property type="match status" value="1"/>
</dbReference>
<dbReference type="PROSITE" id="PS50041">
    <property type="entry name" value="C_TYPE_LECTIN_2"/>
    <property type="match status" value="2"/>
</dbReference>
<organism evidence="2">
    <name type="scientific">Cyprideis torosa</name>
    <dbReference type="NCBI Taxonomy" id="163714"/>
    <lineage>
        <taxon>Eukaryota</taxon>
        <taxon>Metazoa</taxon>
        <taxon>Ecdysozoa</taxon>
        <taxon>Arthropoda</taxon>
        <taxon>Crustacea</taxon>
        <taxon>Oligostraca</taxon>
        <taxon>Ostracoda</taxon>
        <taxon>Podocopa</taxon>
        <taxon>Podocopida</taxon>
        <taxon>Cytherocopina</taxon>
        <taxon>Cytheroidea</taxon>
        <taxon>Cytherideidae</taxon>
        <taxon>Cyprideis</taxon>
    </lineage>
</organism>